<reference evidence="4" key="1">
    <citation type="submission" date="2019-09" db="EMBL/GenBank/DDBJ databases">
        <authorList>
            <person name="Teo W.F.A."/>
            <person name="Duangmal K."/>
        </authorList>
    </citation>
    <scope>NUCLEOTIDE SEQUENCE [LARGE SCALE GENOMIC DNA]</scope>
    <source>
        <strain evidence="4">K81G1</strain>
    </source>
</reference>
<dbReference type="GO" id="GO:0003677">
    <property type="term" value="F:DNA binding"/>
    <property type="evidence" value="ECO:0007669"/>
    <property type="project" value="UniProtKB-UniRule"/>
</dbReference>
<name>A0A5N0UNR4_9PSEU</name>
<accession>A0A5N0UNR4</accession>
<dbReference type="PROSITE" id="PS50977">
    <property type="entry name" value="HTH_TETR_2"/>
    <property type="match status" value="1"/>
</dbReference>
<dbReference type="OrthoDB" id="7186647at2"/>
<organism evidence="4 5">
    <name type="scientific">Amycolatopsis acidicola</name>
    <dbReference type="NCBI Taxonomy" id="2596893"/>
    <lineage>
        <taxon>Bacteria</taxon>
        <taxon>Bacillati</taxon>
        <taxon>Actinomycetota</taxon>
        <taxon>Actinomycetes</taxon>
        <taxon>Pseudonocardiales</taxon>
        <taxon>Pseudonocardiaceae</taxon>
        <taxon>Amycolatopsis</taxon>
    </lineage>
</organism>
<dbReference type="InterPro" id="IPR009057">
    <property type="entry name" value="Homeodomain-like_sf"/>
</dbReference>
<dbReference type="PANTHER" id="PTHR43479:SF7">
    <property type="entry name" value="TETR-FAMILY TRANSCRIPTIONAL REGULATOR"/>
    <property type="match status" value="1"/>
</dbReference>
<dbReference type="InterPro" id="IPR039532">
    <property type="entry name" value="TetR_C_Firmicutes"/>
</dbReference>
<dbReference type="RefSeq" id="WP_144753363.1">
    <property type="nucleotide sequence ID" value="NZ_VMNW02000089.1"/>
</dbReference>
<feature type="DNA-binding region" description="H-T-H motif" evidence="2">
    <location>
        <begin position="35"/>
        <end position="54"/>
    </location>
</feature>
<dbReference type="Pfam" id="PF14278">
    <property type="entry name" value="TetR_C_8"/>
    <property type="match status" value="1"/>
</dbReference>
<evidence type="ECO:0000256" key="1">
    <source>
        <dbReference type="ARBA" id="ARBA00023125"/>
    </source>
</evidence>
<evidence type="ECO:0000313" key="4">
    <source>
        <dbReference type="EMBL" id="KAA9152299.1"/>
    </source>
</evidence>
<dbReference type="InterPro" id="IPR050624">
    <property type="entry name" value="HTH-type_Tx_Regulator"/>
</dbReference>
<dbReference type="AlphaFoldDB" id="A0A5N0UNR4"/>
<evidence type="ECO:0000259" key="3">
    <source>
        <dbReference type="PROSITE" id="PS50977"/>
    </source>
</evidence>
<evidence type="ECO:0000256" key="2">
    <source>
        <dbReference type="PROSITE-ProRule" id="PRU00335"/>
    </source>
</evidence>
<feature type="domain" description="HTH tetR-type" evidence="3">
    <location>
        <begin position="12"/>
        <end position="72"/>
    </location>
</feature>
<dbReference type="InterPro" id="IPR001647">
    <property type="entry name" value="HTH_TetR"/>
</dbReference>
<dbReference type="EMBL" id="VMNW02000089">
    <property type="protein sequence ID" value="KAA9152299.1"/>
    <property type="molecule type" value="Genomic_DNA"/>
</dbReference>
<dbReference type="Gene3D" id="1.10.357.10">
    <property type="entry name" value="Tetracycline Repressor, domain 2"/>
    <property type="match status" value="1"/>
</dbReference>
<sequence>MPAQRSEDRRSRRSRSALEAALLRLIAERDLNQIAVSDVTSTADVHRSTFYEHYSDVHDLAASACTSMFDELIAATSEVAANAGAGDALTRLFGHVAEHRKLYRAVLGEDGSARVINHLLDRTTASVRENLGRPAAERATAVLIAGSLLGTILDWLRRGCPGRPAELSARLGPHLLALGQARAG</sequence>
<dbReference type="PANTHER" id="PTHR43479">
    <property type="entry name" value="ACREF/ENVCD OPERON REPRESSOR-RELATED"/>
    <property type="match status" value="1"/>
</dbReference>
<keyword evidence="5" id="KW-1185">Reference proteome</keyword>
<dbReference type="SUPFAM" id="SSF46689">
    <property type="entry name" value="Homeodomain-like"/>
    <property type="match status" value="1"/>
</dbReference>
<comment type="caution">
    <text evidence="4">The sequence shown here is derived from an EMBL/GenBank/DDBJ whole genome shotgun (WGS) entry which is preliminary data.</text>
</comment>
<proteinExistence type="predicted"/>
<protein>
    <submittedName>
        <fullName evidence="4">TetR/AcrR family transcriptional regulator</fullName>
    </submittedName>
</protein>
<dbReference type="Proteomes" id="UP000319769">
    <property type="component" value="Unassembled WGS sequence"/>
</dbReference>
<gene>
    <name evidence="4" type="ORF">FPZ12_037070</name>
</gene>
<keyword evidence="1 2" id="KW-0238">DNA-binding</keyword>
<evidence type="ECO:0000313" key="5">
    <source>
        <dbReference type="Proteomes" id="UP000319769"/>
    </source>
</evidence>